<organism evidence="15 16">
    <name type="scientific">Lutzomyia longipalpis</name>
    <name type="common">Sand fly</name>
    <dbReference type="NCBI Taxonomy" id="7200"/>
    <lineage>
        <taxon>Eukaryota</taxon>
        <taxon>Metazoa</taxon>
        <taxon>Ecdysozoa</taxon>
        <taxon>Arthropoda</taxon>
        <taxon>Hexapoda</taxon>
        <taxon>Insecta</taxon>
        <taxon>Pterygota</taxon>
        <taxon>Neoptera</taxon>
        <taxon>Endopterygota</taxon>
        <taxon>Diptera</taxon>
        <taxon>Nematocera</taxon>
        <taxon>Psychodoidea</taxon>
        <taxon>Psychodidae</taxon>
        <taxon>Lutzomyia</taxon>
        <taxon>Lutzomyia</taxon>
    </lineage>
</organism>
<evidence type="ECO:0000256" key="3">
    <source>
        <dbReference type="ARBA" id="ARBA00004651"/>
    </source>
</evidence>
<evidence type="ECO:0000256" key="2">
    <source>
        <dbReference type="ARBA" id="ARBA00004189"/>
    </source>
</evidence>
<evidence type="ECO:0000313" key="15">
    <source>
        <dbReference type="EnsemblMetazoa" id="LLOJ008149-PA"/>
    </source>
</evidence>
<keyword evidence="9" id="KW-1015">Disulfide bond</keyword>
<dbReference type="InterPro" id="IPR002159">
    <property type="entry name" value="CD36_fam"/>
</dbReference>
<comment type="similarity">
    <text evidence="4">Belongs to the CD36 family.</text>
</comment>
<feature type="transmembrane region" description="Helical" evidence="14">
    <location>
        <begin position="622"/>
        <end position="644"/>
    </location>
</feature>
<dbReference type="PRINTS" id="PR01609">
    <property type="entry name" value="CD36FAMILY"/>
</dbReference>
<dbReference type="EnsemblMetazoa" id="LLOJ008149-RA">
    <property type="protein sequence ID" value="LLOJ008149-PA"/>
    <property type="gene ID" value="LLOJ008149"/>
</dbReference>
<dbReference type="VEuPathDB" id="VectorBase:LLOJ008149"/>
<dbReference type="EMBL" id="AJWK01027498">
    <property type="status" value="NOT_ANNOTATED_CDS"/>
    <property type="molecule type" value="Genomic_DNA"/>
</dbReference>
<keyword evidence="6 14" id="KW-0812">Transmembrane</keyword>
<dbReference type="EMBL" id="AJWK01027497">
    <property type="status" value="NOT_ANNOTATED_CDS"/>
    <property type="molecule type" value="Genomic_DNA"/>
</dbReference>
<evidence type="ECO:0000313" key="16">
    <source>
        <dbReference type="Proteomes" id="UP000092461"/>
    </source>
</evidence>
<accession>A0A1B0CTE9</accession>
<sequence length="681" mass="76896">MHGRRNKLCAKLSSAFLRKWSRSEGIVCDSFWHRNWPFDQVDSPSDGGLGHPYEPFIRLYVYNVTNADEFLNNGSKPILDELGPYVYLGKCKLAPGFVIAFALCLLVLGVLVTFGFSALVRLVIDHQVALRPGGQSFGWWSRPPVEPFIRLYVYNVTNADEFLNNGSKPILDELGPYVYLQKWEKVDIVENDNGTLSFNAKRVYIFNEELSGGSEDDVVIVPNIPMLSATSQSKHAARFLRLAMASIMDILKIKPFVEVSVGQLLWGYEDPLLKLAKDVVPKEQKLPYEEFGLMYGKNSTSRDRVTMWSGVDDITKYGIIDKFLRLAMASIMDILKIKPFVEVSVGQLLWGYEDPLLKLAKDVVPKEQKLPYEEFGLMYGKNSTSRDRVTMWSGVDDITKYGIIDKYNGYSHLPHWSEERCNRLNGSDGSIFPPHISKNTTLYVYEKDLCRLMPLSFEKEVDTRNHVPGYRFTPSEDVFASVEKNPDNKCFCPAGPPCAPHGFFNVSACQFDSPILLSFPHFYMADQSYRLAVEGISPPEKEKHQLYIDVQPHIVEMGTALRARARIQINLAVSQVVDIKQVANFPDIVFPILWFEEGIDGLPDEVTDLMLLANTLPPKAQLGLMIALYALGAVLLVLAVTCLVRSSHRQSTLHLDSSNFLATASIDQAKKKSKMDNKERF</sequence>
<keyword evidence="11" id="KW-0325">Glycoprotein</keyword>
<evidence type="ECO:0000256" key="14">
    <source>
        <dbReference type="SAM" id="Phobius"/>
    </source>
</evidence>
<name>A0A1B0CTE9_LUTLO</name>
<comment type="function">
    <text evidence="1">Plays an olfactory role that is not restricted to pheromone sensitivity.</text>
</comment>
<proteinExistence type="inferred from homology"/>
<dbReference type="GO" id="GO:0005044">
    <property type="term" value="F:scavenger receptor activity"/>
    <property type="evidence" value="ECO:0007669"/>
    <property type="project" value="TreeGrafter"/>
</dbReference>
<dbReference type="GO" id="GO:0005737">
    <property type="term" value="C:cytoplasm"/>
    <property type="evidence" value="ECO:0007669"/>
    <property type="project" value="TreeGrafter"/>
</dbReference>
<reference evidence="15" key="1">
    <citation type="submission" date="2020-05" db="UniProtKB">
        <authorList>
            <consortium name="EnsemblMetazoa"/>
        </authorList>
    </citation>
    <scope>IDENTIFICATION</scope>
    <source>
        <strain evidence="15">Jacobina</strain>
    </source>
</reference>
<evidence type="ECO:0000256" key="10">
    <source>
        <dbReference type="ARBA" id="ARBA00023170"/>
    </source>
</evidence>
<evidence type="ECO:0000256" key="13">
    <source>
        <dbReference type="ARBA" id="ARBA00042244"/>
    </source>
</evidence>
<keyword evidence="5" id="KW-1003">Cell membrane</keyword>
<dbReference type="GO" id="GO:0005901">
    <property type="term" value="C:caveola"/>
    <property type="evidence" value="ECO:0007669"/>
    <property type="project" value="UniProtKB-SubCell"/>
</dbReference>
<evidence type="ECO:0000256" key="4">
    <source>
        <dbReference type="ARBA" id="ARBA00010532"/>
    </source>
</evidence>
<dbReference type="PANTHER" id="PTHR11923">
    <property type="entry name" value="SCAVENGER RECEPTOR CLASS B TYPE-1 SR-B1"/>
    <property type="match status" value="1"/>
</dbReference>
<dbReference type="EMBL" id="AJWK01027496">
    <property type="status" value="NOT_ANNOTATED_CDS"/>
    <property type="molecule type" value="Genomic_DNA"/>
</dbReference>
<evidence type="ECO:0000256" key="11">
    <source>
        <dbReference type="ARBA" id="ARBA00023180"/>
    </source>
</evidence>
<feature type="transmembrane region" description="Helical" evidence="14">
    <location>
        <begin position="97"/>
        <end position="124"/>
    </location>
</feature>
<evidence type="ECO:0000256" key="6">
    <source>
        <dbReference type="ARBA" id="ARBA00022692"/>
    </source>
</evidence>
<keyword evidence="7 14" id="KW-1133">Transmembrane helix</keyword>
<keyword evidence="10" id="KW-0675">Receptor</keyword>
<dbReference type="AlphaFoldDB" id="A0A1B0CTE9"/>
<protein>
    <recommendedName>
        <fullName evidence="12">Scavenger receptor class B member 1</fullName>
    </recommendedName>
    <alternativeName>
        <fullName evidence="13">SR-BI</fullName>
    </alternativeName>
</protein>
<keyword evidence="8 14" id="KW-0472">Membrane</keyword>
<evidence type="ECO:0000256" key="12">
    <source>
        <dbReference type="ARBA" id="ARBA00040821"/>
    </source>
</evidence>
<evidence type="ECO:0000256" key="7">
    <source>
        <dbReference type="ARBA" id="ARBA00022989"/>
    </source>
</evidence>
<evidence type="ECO:0000256" key="8">
    <source>
        <dbReference type="ARBA" id="ARBA00023136"/>
    </source>
</evidence>
<dbReference type="VEuPathDB" id="VectorBase:LLONM1_004316"/>
<dbReference type="Pfam" id="PF01130">
    <property type="entry name" value="CD36"/>
    <property type="match status" value="2"/>
</dbReference>
<comment type="subcellular location">
    <subcellularLocation>
        <location evidence="3">Cell membrane</location>
        <topology evidence="3">Multi-pass membrane protein</topology>
    </subcellularLocation>
    <subcellularLocation>
        <location evidence="2">Membrane</location>
        <location evidence="2">Caveola</location>
        <topology evidence="2">Multi-pass membrane protein</topology>
    </subcellularLocation>
</comment>
<dbReference type="VEuPathDB" id="VectorBase:LLONM1_010275"/>
<dbReference type="Proteomes" id="UP000092461">
    <property type="component" value="Unassembled WGS sequence"/>
</dbReference>
<evidence type="ECO:0000256" key="9">
    <source>
        <dbReference type="ARBA" id="ARBA00023157"/>
    </source>
</evidence>
<dbReference type="PANTHER" id="PTHR11923:SF110">
    <property type="entry name" value="SCAVENGER RECEPTOR CLASS B MEMBER 1"/>
    <property type="match status" value="1"/>
</dbReference>
<evidence type="ECO:0000256" key="1">
    <source>
        <dbReference type="ARBA" id="ARBA00003156"/>
    </source>
</evidence>
<keyword evidence="16" id="KW-1185">Reference proteome</keyword>
<evidence type="ECO:0000256" key="5">
    <source>
        <dbReference type="ARBA" id="ARBA00022475"/>
    </source>
</evidence>